<dbReference type="AlphaFoldDB" id="A0AAN8JUF0"/>
<dbReference type="Pfam" id="PF15115">
    <property type="entry name" value="HDNR"/>
    <property type="match status" value="1"/>
</dbReference>
<evidence type="ECO:0000256" key="1">
    <source>
        <dbReference type="SAM" id="MobiDB-lite"/>
    </source>
</evidence>
<name>A0AAN8JUF0_PATCE</name>
<dbReference type="InterPro" id="IPR029369">
    <property type="entry name" value="HDNR"/>
</dbReference>
<dbReference type="EMBL" id="JAZGQO010000006">
    <property type="protein sequence ID" value="KAK6185582.1"/>
    <property type="molecule type" value="Genomic_DNA"/>
</dbReference>
<comment type="caution">
    <text evidence="3">The sequence shown here is derived from an EMBL/GenBank/DDBJ whole genome shotgun (WGS) entry which is preliminary data.</text>
</comment>
<gene>
    <name evidence="3" type="ORF">SNE40_007784</name>
</gene>
<feature type="domain" description="Domain of unknown function with conserved HDNR motif" evidence="2">
    <location>
        <begin position="1"/>
        <end position="167"/>
    </location>
</feature>
<proteinExistence type="predicted"/>
<dbReference type="Proteomes" id="UP001347796">
    <property type="component" value="Unassembled WGS sequence"/>
</dbReference>
<accession>A0AAN8JUF0</accession>
<reference evidence="3 4" key="1">
    <citation type="submission" date="2024-01" db="EMBL/GenBank/DDBJ databases">
        <title>The genome of the rayed Mediterranean limpet Patella caerulea (Linnaeus, 1758).</title>
        <authorList>
            <person name="Anh-Thu Weber A."/>
            <person name="Halstead-Nussloch G."/>
        </authorList>
    </citation>
    <scope>NUCLEOTIDE SEQUENCE [LARGE SCALE GENOMIC DNA]</scope>
    <source>
        <strain evidence="3">AATW-2023a</strain>
        <tissue evidence="3">Whole specimen</tissue>
    </source>
</reference>
<dbReference type="PANTHER" id="PTHR35440:SF1">
    <property type="entry name" value="TESTIS-EXPRESSED PROTEIN 36"/>
    <property type="match status" value="1"/>
</dbReference>
<evidence type="ECO:0000313" key="4">
    <source>
        <dbReference type="Proteomes" id="UP001347796"/>
    </source>
</evidence>
<keyword evidence="4" id="KW-1185">Reference proteome</keyword>
<protein>
    <recommendedName>
        <fullName evidence="2">Domain of unknown function with conserved HDNR motif domain-containing protein</fullName>
    </recommendedName>
</protein>
<organism evidence="3 4">
    <name type="scientific">Patella caerulea</name>
    <name type="common">Rayed Mediterranean limpet</name>
    <dbReference type="NCBI Taxonomy" id="87958"/>
    <lineage>
        <taxon>Eukaryota</taxon>
        <taxon>Metazoa</taxon>
        <taxon>Spiralia</taxon>
        <taxon>Lophotrochozoa</taxon>
        <taxon>Mollusca</taxon>
        <taxon>Gastropoda</taxon>
        <taxon>Patellogastropoda</taxon>
        <taxon>Patelloidea</taxon>
        <taxon>Patellidae</taxon>
        <taxon>Patella</taxon>
    </lineage>
</organism>
<sequence>MVKGRLFVPSQGRDGIWFQHRGTEKMDFTRDEATSTGRMMSAPFDSRRRVSPASPPPRFTNKSAINYNSSNKFSEHDNRHTFQEDGEYFGNGKETRNLGKQIKPIDLRQHYTNNRHLTHISFMSQPPYHIDSEYRENYKGEKTEFPPVHRRFPKVYPEPKEGHINLDTTTSDWHESSQPPPKTPLRVLAISQEPFLKHNPFKYSYHGTHKIYPSLRKKDNLFATNILNRYGANYPNFGQIHNGRHGE</sequence>
<feature type="region of interest" description="Disordered" evidence="1">
    <location>
        <begin position="43"/>
        <end position="65"/>
    </location>
</feature>
<dbReference type="PANTHER" id="PTHR35440">
    <property type="entry name" value="TESTIS-EXPRESSED PROTEIN 36"/>
    <property type="match status" value="1"/>
</dbReference>
<evidence type="ECO:0000259" key="2">
    <source>
        <dbReference type="Pfam" id="PF15115"/>
    </source>
</evidence>
<evidence type="ECO:0000313" key="3">
    <source>
        <dbReference type="EMBL" id="KAK6185582.1"/>
    </source>
</evidence>